<evidence type="ECO:0000256" key="5">
    <source>
        <dbReference type="ARBA" id="ARBA00022833"/>
    </source>
</evidence>
<evidence type="ECO:0000313" key="11">
    <source>
        <dbReference type="Proteomes" id="UP001153636"/>
    </source>
</evidence>
<keyword evidence="3" id="KW-0677">Repeat</keyword>
<evidence type="ECO:0000256" key="8">
    <source>
        <dbReference type="SAM" id="MobiDB-lite"/>
    </source>
</evidence>
<dbReference type="InterPro" id="IPR013087">
    <property type="entry name" value="Znf_C2H2_type"/>
</dbReference>
<gene>
    <name evidence="10" type="ORF">PSYICH_LOCUS10821</name>
</gene>
<feature type="domain" description="C2H2-type" evidence="9">
    <location>
        <begin position="284"/>
        <end position="311"/>
    </location>
</feature>
<evidence type="ECO:0000256" key="3">
    <source>
        <dbReference type="ARBA" id="ARBA00022737"/>
    </source>
</evidence>
<keyword evidence="5" id="KW-0862">Zinc</keyword>
<dbReference type="PROSITE" id="PS50157">
    <property type="entry name" value="ZINC_FINGER_C2H2_2"/>
    <property type="match status" value="8"/>
</dbReference>
<keyword evidence="2" id="KW-0479">Metal-binding</keyword>
<evidence type="ECO:0000313" key="10">
    <source>
        <dbReference type="EMBL" id="CAH1111030.1"/>
    </source>
</evidence>
<evidence type="ECO:0000259" key="9">
    <source>
        <dbReference type="PROSITE" id="PS50157"/>
    </source>
</evidence>
<feature type="region of interest" description="Disordered" evidence="8">
    <location>
        <begin position="332"/>
        <end position="357"/>
    </location>
</feature>
<name>A0A9P0D2M4_9CUCU</name>
<dbReference type="Proteomes" id="UP001153636">
    <property type="component" value="Chromosome 5"/>
</dbReference>
<organism evidence="10 11">
    <name type="scientific">Psylliodes chrysocephalus</name>
    <dbReference type="NCBI Taxonomy" id="3402493"/>
    <lineage>
        <taxon>Eukaryota</taxon>
        <taxon>Metazoa</taxon>
        <taxon>Ecdysozoa</taxon>
        <taxon>Arthropoda</taxon>
        <taxon>Hexapoda</taxon>
        <taxon>Insecta</taxon>
        <taxon>Pterygota</taxon>
        <taxon>Neoptera</taxon>
        <taxon>Endopterygota</taxon>
        <taxon>Coleoptera</taxon>
        <taxon>Polyphaga</taxon>
        <taxon>Cucujiformia</taxon>
        <taxon>Chrysomeloidea</taxon>
        <taxon>Chrysomelidae</taxon>
        <taxon>Galerucinae</taxon>
        <taxon>Alticini</taxon>
        <taxon>Psylliodes</taxon>
    </lineage>
</organism>
<accession>A0A9P0D2M4</accession>
<dbReference type="InterPro" id="IPR050331">
    <property type="entry name" value="Zinc_finger"/>
</dbReference>
<dbReference type="Gene3D" id="3.30.160.60">
    <property type="entry name" value="Classic Zinc Finger"/>
    <property type="match status" value="6"/>
</dbReference>
<dbReference type="SMART" id="SM00355">
    <property type="entry name" value="ZnF_C2H2"/>
    <property type="match status" value="8"/>
</dbReference>
<feature type="domain" description="C2H2-type" evidence="9">
    <location>
        <begin position="127"/>
        <end position="152"/>
    </location>
</feature>
<dbReference type="PROSITE" id="PS00028">
    <property type="entry name" value="ZINC_FINGER_C2H2_1"/>
    <property type="match status" value="7"/>
</dbReference>
<dbReference type="SUPFAM" id="SSF57667">
    <property type="entry name" value="beta-beta-alpha zinc fingers"/>
    <property type="match status" value="4"/>
</dbReference>
<keyword evidence="6" id="KW-0539">Nucleus</keyword>
<feature type="compositionally biased region" description="Basic and acidic residues" evidence="8">
    <location>
        <begin position="170"/>
        <end position="194"/>
    </location>
</feature>
<dbReference type="FunFam" id="3.30.160.60:FF:003317">
    <property type="entry name" value="Zinc finger protein 322"/>
    <property type="match status" value="1"/>
</dbReference>
<dbReference type="EMBL" id="OV651817">
    <property type="protein sequence ID" value="CAH1111030.1"/>
    <property type="molecule type" value="Genomic_DNA"/>
</dbReference>
<dbReference type="Pfam" id="PF00096">
    <property type="entry name" value="zf-C2H2"/>
    <property type="match status" value="4"/>
</dbReference>
<feature type="domain" description="C2H2-type" evidence="9">
    <location>
        <begin position="228"/>
        <end position="255"/>
    </location>
</feature>
<dbReference type="GO" id="GO:0010468">
    <property type="term" value="P:regulation of gene expression"/>
    <property type="evidence" value="ECO:0007669"/>
    <property type="project" value="TreeGrafter"/>
</dbReference>
<feature type="domain" description="C2H2-type" evidence="9">
    <location>
        <begin position="200"/>
        <end position="227"/>
    </location>
</feature>
<dbReference type="PANTHER" id="PTHR16515">
    <property type="entry name" value="PR DOMAIN ZINC FINGER PROTEIN"/>
    <property type="match status" value="1"/>
</dbReference>
<feature type="region of interest" description="Disordered" evidence="8">
    <location>
        <begin position="165"/>
        <end position="194"/>
    </location>
</feature>
<dbReference type="FunFam" id="3.30.160.60:FF:000238">
    <property type="entry name" value="Zinc finger protein 485"/>
    <property type="match status" value="1"/>
</dbReference>
<sequence length="527" mass="59985">MEIKLLPCPLCTTPHFEGADSLRNTLVRVATNLLKCPICAESFLGLDKLTIHLFSHTGCIATSKVELQDNLQEEIEKKIKNECRNISEGPVKCDICTFSFTDKNILDIHQKLLHQTTPDIKTGNYSYHCHLCSKKFKMRGSLMVHLRVAHYGFIRNEAQNRTGCSEVSDVDVRPQSDNDVDREGKGSEKDGQKCHDNKQWECEVCSKMFTTKYFLKKHKRLHTGEMPYCCNLCNKSFTFQQSYHKHMLYHSSDKPHTCNECGRAFKELSTLQNHARIHSGERPFVCETCGKCFRQRVSYLVHRRIHTGAMPYKCTTCDKSFRYKVSQKSHKCLTSSPGSHTPEPTSTSPNISQKTEDCPFTSQNVPKEILNIQTNHITAPNLLQDAVIVPKCIMNVDLDTGSISVIPQRNGSFTNDSIDEDNILLQKKSILLNNNGFIEISYNKTDLRNVSLSNSNNGQIDKDDFEKLIYADPAKELFSPTLSNLLPEVESLYLNNSPTNDLSVREHPETINDMREKCLEEFLQGMD</sequence>
<dbReference type="GO" id="GO:0008270">
    <property type="term" value="F:zinc ion binding"/>
    <property type="evidence" value="ECO:0007669"/>
    <property type="project" value="UniProtKB-KW"/>
</dbReference>
<evidence type="ECO:0000256" key="6">
    <source>
        <dbReference type="ARBA" id="ARBA00023242"/>
    </source>
</evidence>
<dbReference type="InterPro" id="IPR036236">
    <property type="entry name" value="Znf_C2H2_sf"/>
</dbReference>
<feature type="compositionally biased region" description="Polar residues" evidence="8">
    <location>
        <begin position="332"/>
        <end position="353"/>
    </location>
</feature>
<reference evidence="10" key="1">
    <citation type="submission" date="2022-01" db="EMBL/GenBank/DDBJ databases">
        <authorList>
            <person name="King R."/>
        </authorList>
    </citation>
    <scope>NUCLEOTIDE SEQUENCE</scope>
</reference>
<dbReference type="FunFam" id="3.30.160.60:FF:001253">
    <property type="entry name" value="Zinc finger protein 408"/>
    <property type="match status" value="1"/>
</dbReference>
<evidence type="ECO:0000256" key="1">
    <source>
        <dbReference type="ARBA" id="ARBA00004123"/>
    </source>
</evidence>
<feature type="domain" description="C2H2-type" evidence="9">
    <location>
        <begin position="34"/>
        <end position="58"/>
    </location>
</feature>
<feature type="domain" description="C2H2-type" evidence="9">
    <location>
        <begin position="91"/>
        <end position="119"/>
    </location>
</feature>
<keyword evidence="4 7" id="KW-0863">Zinc-finger</keyword>
<dbReference type="FunFam" id="3.30.160.60:FF:001573">
    <property type="entry name" value="Zinc finger protein 407"/>
    <property type="match status" value="1"/>
</dbReference>
<protein>
    <recommendedName>
        <fullName evidence="9">C2H2-type domain-containing protein</fullName>
    </recommendedName>
</protein>
<evidence type="ECO:0000256" key="2">
    <source>
        <dbReference type="ARBA" id="ARBA00022723"/>
    </source>
</evidence>
<feature type="domain" description="C2H2-type" evidence="9">
    <location>
        <begin position="256"/>
        <end position="283"/>
    </location>
</feature>
<evidence type="ECO:0000256" key="4">
    <source>
        <dbReference type="ARBA" id="ARBA00022771"/>
    </source>
</evidence>
<dbReference type="GO" id="GO:0005634">
    <property type="term" value="C:nucleus"/>
    <property type="evidence" value="ECO:0007669"/>
    <property type="project" value="UniProtKB-SubCell"/>
</dbReference>
<evidence type="ECO:0000256" key="7">
    <source>
        <dbReference type="PROSITE-ProRule" id="PRU00042"/>
    </source>
</evidence>
<dbReference type="AlphaFoldDB" id="A0A9P0D2M4"/>
<comment type="subcellular location">
    <subcellularLocation>
        <location evidence="1">Nucleus</location>
    </subcellularLocation>
</comment>
<keyword evidence="11" id="KW-1185">Reference proteome</keyword>
<dbReference type="PANTHER" id="PTHR16515:SF58">
    <property type="entry name" value="ZINC FINGER PROTEIN 22"/>
    <property type="match status" value="1"/>
</dbReference>
<dbReference type="OrthoDB" id="654211at2759"/>
<proteinExistence type="predicted"/>
<feature type="domain" description="C2H2-type" evidence="9">
    <location>
        <begin position="312"/>
        <end position="345"/>
    </location>
</feature>